<dbReference type="Proteomes" id="UP000474957">
    <property type="component" value="Unassembled WGS sequence"/>
</dbReference>
<keyword evidence="3" id="KW-1185">Reference proteome</keyword>
<evidence type="ECO:0000313" key="2">
    <source>
        <dbReference type="EMBL" id="MSU88924.1"/>
    </source>
</evidence>
<gene>
    <name evidence="2" type="ORF">GE300_04710</name>
</gene>
<dbReference type="EMBL" id="WIND01000002">
    <property type="protein sequence ID" value="MSU88924.1"/>
    <property type="molecule type" value="Genomic_DNA"/>
</dbReference>
<name>A0A6L5YZ07_9RHOB</name>
<dbReference type="AlphaFoldDB" id="A0A6L5YZ07"/>
<evidence type="ECO:0000313" key="3">
    <source>
        <dbReference type="Proteomes" id="UP000474957"/>
    </source>
</evidence>
<keyword evidence="1" id="KW-0732">Signal</keyword>
<reference evidence="2 3" key="1">
    <citation type="submission" date="2019-10" db="EMBL/GenBank/DDBJ databases">
        <title>Cognatihalovulum marinum gen. nov. sp. nov., a new member of the family Rhodobacteraceae isolated from deep seawater of the Northwest Indian Ocean.</title>
        <authorList>
            <person name="Ruan C."/>
            <person name="Wang J."/>
            <person name="Zheng X."/>
            <person name="Song L."/>
            <person name="Zhu Y."/>
            <person name="Huang Y."/>
            <person name="Lu Z."/>
            <person name="Du W."/>
            <person name="Huang L."/>
            <person name="Dai X."/>
        </authorList>
    </citation>
    <scope>NUCLEOTIDE SEQUENCE [LARGE SCALE GENOMIC DNA]</scope>
    <source>
        <strain evidence="2 3">2CG4</strain>
    </source>
</reference>
<dbReference type="RefSeq" id="WP_154445388.1">
    <property type="nucleotide sequence ID" value="NZ_WIND01000002.1"/>
</dbReference>
<accession>A0A6L5YZ07</accession>
<organism evidence="2 3">
    <name type="scientific">Halovulum marinum</name>
    <dbReference type="NCBI Taxonomy" id="2662447"/>
    <lineage>
        <taxon>Bacteria</taxon>
        <taxon>Pseudomonadati</taxon>
        <taxon>Pseudomonadota</taxon>
        <taxon>Alphaproteobacteria</taxon>
        <taxon>Rhodobacterales</taxon>
        <taxon>Paracoccaceae</taxon>
        <taxon>Halovulum</taxon>
    </lineage>
</organism>
<sequence length="147" mass="14741">MSRAARIAVAAALSALAAGGVSAQAAATLPPGYPRAVFDWAVHADLAARVARGCRGIGLNSELADARLGVALAQAFSSGTAYLAWAGRPGRAAEEARVRALVAGTVARLGADAGYDIADRDQLCALGRAQIAAGTPAGELLFTGGRR</sequence>
<evidence type="ECO:0000256" key="1">
    <source>
        <dbReference type="SAM" id="SignalP"/>
    </source>
</evidence>
<feature type="chain" id="PRO_5027028248" evidence="1">
    <location>
        <begin position="24"/>
        <end position="147"/>
    </location>
</feature>
<comment type="caution">
    <text evidence="2">The sequence shown here is derived from an EMBL/GenBank/DDBJ whole genome shotgun (WGS) entry which is preliminary data.</text>
</comment>
<proteinExistence type="predicted"/>
<feature type="signal peptide" evidence="1">
    <location>
        <begin position="1"/>
        <end position="23"/>
    </location>
</feature>
<protein>
    <submittedName>
        <fullName evidence="2">Uncharacterized protein</fullName>
    </submittedName>
</protein>